<keyword evidence="2" id="KW-1185">Reference proteome</keyword>
<dbReference type="EMBL" id="JAZHOF010000004">
    <property type="protein sequence ID" value="MEJ8572300.1"/>
    <property type="molecule type" value="Genomic_DNA"/>
</dbReference>
<dbReference type="InterPro" id="IPR011013">
    <property type="entry name" value="Gal_mutarotase_sf_dom"/>
</dbReference>
<dbReference type="InterPro" id="IPR014718">
    <property type="entry name" value="GH-type_carb-bd"/>
</dbReference>
<gene>
    <name evidence="1" type="ORF">V3328_12495</name>
</gene>
<comment type="caution">
    <text evidence="1">The sequence shown here is derived from an EMBL/GenBank/DDBJ whole genome shotgun (WGS) entry which is preliminary data.</text>
</comment>
<dbReference type="Proteomes" id="UP001378188">
    <property type="component" value="Unassembled WGS sequence"/>
</dbReference>
<dbReference type="GO" id="GO:0005975">
    <property type="term" value="P:carbohydrate metabolic process"/>
    <property type="evidence" value="ECO:0007669"/>
    <property type="project" value="InterPro"/>
</dbReference>
<name>A0AAW9RVJ3_9HYPH</name>
<dbReference type="Gene3D" id="2.70.98.10">
    <property type="match status" value="1"/>
</dbReference>
<dbReference type="Pfam" id="PF01263">
    <property type="entry name" value="Aldose_epim"/>
    <property type="match status" value="1"/>
</dbReference>
<dbReference type="RefSeq" id="WP_340329988.1">
    <property type="nucleotide sequence ID" value="NZ_JAZHOF010000004.1"/>
</dbReference>
<dbReference type="AlphaFoldDB" id="A0AAW9RVJ3"/>
<accession>A0AAW9RVJ3</accession>
<dbReference type="InterPro" id="IPR008183">
    <property type="entry name" value="Aldose_1/G6P_1-epimerase"/>
</dbReference>
<dbReference type="GO" id="GO:0016853">
    <property type="term" value="F:isomerase activity"/>
    <property type="evidence" value="ECO:0007669"/>
    <property type="project" value="InterPro"/>
</dbReference>
<reference evidence="1 2" key="1">
    <citation type="submission" date="2024-02" db="EMBL/GenBank/DDBJ databases">
        <title>Genome analysis and characterization of Microbaculum marinisediminis sp. nov., isolated from marine sediment.</title>
        <authorList>
            <person name="Du Z.-J."/>
            <person name="Ye Y.-Q."/>
            <person name="Zhang Z.-R."/>
            <person name="Yuan S.-M."/>
            <person name="Zhang X.-Y."/>
        </authorList>
    </citation>
    <scope>NUCLEOTIDE SEQUENCE [LARGE SCALE GENOMIC DNA]</scope>
    <source>
        <strain evidence="1 2">SDUM1044001</strain>
    </source>
</reference>
<proteinExistence type="predicted"/>
<sequence length="301" mass="32696">MDEGAAVQLAAGDLRAEIRPDCGGSLGGFWSQTPAGTTDWMRRARPDAADARGMACYPLVPFSNRIREGRFTFLDREIVLPLNYAPHPHVIHGHGWQAAWQVAERTGHTAVLHYRHAADAWPWTYLAEQRFALDAATLTIAISVTNLDDTPMPAGIGLHPYFPRHPGGRLSASVGGLWRSDDEVMPTDLVPADTVWPAGAPLIADEQPLDNCFTAWGKRLAIDWPGSDRGDARHLSLEASGPLDFLIVFTPPGASFFCAEPVSHCIDAFNLARTRDDTGMVALGPGETLSGEVVFRPGRAR</sequence>
<protein>
    <submittedName>
        <fullName evidence="1">Aldose 1-epimerase</fullName>
    </submittedName>
</protein>
<dbReference type="CDD" id="cd09021">
    <property type="entry name" value="Aldose_epim_Ec_YphB"/>
    <property type="match status" value="1"/>
</dbReference>
<evidence type="ECO:0000313" key="2">
    <source>
        <dbReference type="Proteomes" id="UP001378188"/>
    </source>
</evidence>
<evidence type="ECO:0000313" key="1">
    <source>
        <dbReference type="EMBL" id="MEJ8572300.1"/>
    </source>
</evidence>
<dbReference type="SUPFAM" id="SSF74650">
    <property type="entry name" value="Galactose mutarotase-like"/>
    <property type="match status" value="1"/>
</dbReference>
<dbReference type="GO" id="GO:0030246">
    <property type="term" value="F:carbohydrate binding"/>
    <property type="evidence" value="ECO:0007669"/>
    <property type="project" value="InterPro"/>
</dbReference>
<organism evidence="1 2">
    <name type="scientific">Microbaculum marinum</name>
    <dbReference type="NCBI Taxonomy" id="1764581"/>
    <lineage>
        <taxon>Bacteria</taxon>
        <taxon>Pseudomonadati</taxon>
        <taxon>Pseudomonadota</taxon>
        <taxon>Alphaproteobacteria</taxon>
        <taxon>Hyphomicrobiales</taxon>
        <taxon>Tepidamorphaceae</taxon>
        <taxon>Microbaculum</taxon>
    </lineage>
</organism>